<organism evidence="1 2">
    <name type="scientific">Mucilaginibacter lappiensis</name>
    <dbReference type="NCBI Taxonomy" id="354630"/>
    <lineage>
        <taxon>Bacteria</taxon>
        <taxon>Pseudomonadati</taxon>
        <taxon>Bacteroidota</taxon>
        <taxon>Sphingobacteriia</taxon>
        <taxon>Sphingobacteriales</taxon>
        <taxon>Sphingobacteriaceae</taxon>
        <taxon>Mucilaginibacter</taxon>
    </lineage>
</organism>
<comment type="caution">
    <text evidence="1">The sequence shown here is derived from an EMBL/GenBank/DDBJ whole genome shotgun (WGS) entry which is preliminary data.</text>
</comment>
<accession>A0ABR6PFY2</accession>
<evidence type="ECO:0000313" key="2">
    <source>
        <dbReference type="Proteomes" id="UP000541583"/>
    </source>
</evidence>
<dbReference type="Proteomes" id="UP000541583">
    <property type="component" value="Unassembled WGS sequence"/>
</dbReference>
<dbReference type="EMBL" id="JACHCB010000002">
    <property type="protein sequence ID" value="MBB6108664.1"/>
    <property type="molecule type" value="Genomic_DNA"/>
</dbReference>
<name>A0ABR6PFY2_9SPHI</name>
<protein>
    <submittedName>
        <fullName evidence="1">Uncharacterized protein</fullName>
    </submittedName>
</protein>
<sequence>MEASTICYEFNFRLTVRKRDGKLYKNHHIIGIGLSYSNALWDVFHTLKKRKTEIITVQEVKPRCIAFAFDRENKSVKISLAEYPPVLPDDLNKELNYLPKKSMP</sequence>
<reference evidence="1 2" key="1">
    <citation type="submission" date="2020-08" db="EMBL/GenBank/DDBJ databases">
        <title>Genomic Encyclopedia of Type Strains, Phase IV (KMG-V): Genome sequencing to study the core and pangenomes of soil and plant-associated prokaryotes.</title>
        <authorList>
            <person name="Whitman W."/>
        </authorList>
    </citation>
    <scope>NUCLEOTIDE SEQUENCE [LARGE SCALE GENOMIC DNA]</scope>
    <source>
        <strain evidence="1 2">ANJLi2</strain>
    </source>
</reference>
<gene>
    <name evidence="1" type="ORF">HDF23_001399</name>
</gene>
<dbReference type="RefSeq" id="WP_076370870.1">
    <property type="nucleotide sequence ID" value="NZ_FTMG01000002.1"/>
</dbReference>
<keyword evidence="2" id="KW-1185">Reference proteome</keyword>
<evidence type="ECO:0000313" key="1">
    <source>
        <dbReference type="EMBL" id="MBB6108664.1"/>
    </source>
</evidence>
<proteinExistence type="predicted"/>